<feature type="domain" description="Putative restriction endonuclease" evidence="1">
    <location>
        <begin position="11"/>
        <end position="176"/>
    </location>
</feature>
<dbReference type="Gene3D" id="3.90.1570.10">
    <property type="entry name" value="tt1808, chain A"/>
    <property type="match status" value="1"/>
</dbReference>
<gene>
    <name evidence="2" type="ORF">DVG78_06005</name>
</gene>
<dbReference type="CDD" id="cd06260">
    <property type="entry name" value="DUF820-like"/>
    <property type="match status" value="1"/>
</dbReference>
<dbReference type="RefSeq" id="WP_114460159.1">
    <property type="nucleotide sequence ID" value="NZ_QPIW01000003.1"/>
</dbReference>
<evidence type="ECO:0000259" key="1">
    <source>
        <dbReference type="Pfam" id="PF05685"/>
    </source>
</evidence>
<sequence>MGTVVEKLYSVDEYFTLEEKSEVRHEFYYGELIEMPGETTTANLIALNIAFFFKALFRQLKGYAFFAHDVKLMVMNNRVYRYPDLVVIHQKGDHKKYVTDPVLIVEVLSESTENIDRDKKRLEYFGLASLQYYLTIHQDEPIVEIYSRNGKSWQFDFYTSLEEVVRLPFFETEIALNDIFEGVIFEKKGE</sequence>
<dbReference type="InterPro" id="IPR011335">
    <property type="entry name" value="Restrct_endonuc-II-like"/>
</dbReference>
<dbReference type="PANTHER" id="PTHR36558:SF1">
    <property type="entry name" value="RESTRICTION ENDONUCLEASE DOMAIN-CONTAINING PROTEIN-RELATED"/>
    <property type="match status" value="1"/>
</dbReference>
<dbReference type="EMBL" id="QPIW01000003">
    <property type="protein sequence ID" value="RDB06838.1"/>
    <property type="molecule type" value="Genomic_DNA"/>
</dbReference>
<dbReference type="PANTHER" id="PTHR36558">
    <property type="entry name" value="GLR1098 PROTEIN"/>
    <property type="match status" value="1"/>
</dbReference>
<name>A0A369IB24_9BACT</name>
<dbReference type="Pfam" id="PF05685">
    <property type="entry name" value="Uma2"/>
    <property type="match status" value="1"/>
</dbReference>
<accession>A0A369IB24</accession>
<keyword evidence="3" id="KW-1185">Reference proteome</keyword>
<keyword evidence="2" id="KW-0255">Endonuclease</keyword>
<organism evidence="2 3">
    <name type="scientific">Runella aurantiaca</name>
    <dbReference type="NCBI Taxonomy" id="2282308"/>
    <lineage>
        <taxon>Bacteria</taxon>
        <taxon>Pseudomonadati</taxon>
        <taxon>Bacteroidota</taxon>
        <taxon>Cytophagia</taxon>
        <taxon>Cytophagales</taxon>
        <taxon>Spirosomataceae</taxon>
        <taxon>Runella</taxon>
    </lineage>
</organism>
<dbReference type="Proteomes" id="UP000253141">
    <property type="component" value="Unassembled WGS sequence"/>
</dbReference>
<comment type="caution">
    <text evidence="2">The sequence shown here is derived from an EMBL/GenBank/DDBJ whole genome shotgun (WGS) entry which is preliminary data.</text>
</comment>
<dbReference type="InterPro" id="IPR008538">
    <property type="entry name" value="Uma2"/>
</dbReference>
<dbReference type="OrthoDB" id="668969at2"/>
<reference evidence="2 3" key="1">
    <citation type="submission" date="2018-07" db="EMBL/GenBank/DDBJ databases">
        <title>Genome analysis of Runella aurantiaca.</title>
        <authorList>
            <person name="Yang X."/>
        </authorList>
    </citation>
    <scope>NUCLEOTIDE SEQUENCE [LARGE SCALE GENOMIC DNA]</scope>
    <source>
        <strain evidence="2 3">YX9</strain>
    </source>
</reference>
<evidence type="ECO:0000313" key="3">
    <source>
        <dbReference type="Proteomes" id="UP000253141"/>
    </source>
</evidence>
<evidence type="ECO:0000313" key="2">
    <source>
        <dbReference type="EMBL" id="RDB06838.1"/>
    </source>
</evidence>
<dbReference type="SUPFAM" id="SSF52980">
    <property type="entry name" value="Restriction endonuclease-like"/>
    <property type="match status" value="1"/>
</dbReference>
<dbReference type="GO" id="GO:0004519">
    <property type="term" value="F:endonuclease activity"/>
    <property type="evidence" value="ECO:0007669"/>
    <property type="project" value="UniProtKB-KW"/>
</dbReference>
<dbReference type="AlphaFoldDB" id="A0A369IB24"/>
<keyword evidence="2" id="KW-0540">Nuclease</keyword>
<protein>
    <submittedName>
        <fullName evidence="2">Uma2 family endonuclease</fullName>
    </submittedName>
</protein>
<keyword evidence="2" id="KW-0378">Hydrolase</keyword>
<proteinExistence type="predicted"/>
<dbReference type="InterPro" id="IPR012296">
    <property type="entry name" value="Nuclease_put_TT1808"/>
</dbReference>